<organism evidence="1 2">
    <name type="scientific">Marchantia polymorpha</name>
    <name type="common">Common liverwort</name>
    <name type="synonym">Marchantia aquatica</name>
    <dbReference type="NCBI Taxonomy" id="3197"/>
    <lineage>
        <taxon>Eukaryota</taxon>
        <taxon>Viridiplantae</taxon>
        <taxon>Streptophyta</taxon>
        <taxon>Embryophyta</taxon>
        <taxon>Marchantiophyta</taxon>
        <taxon>Marchantiopsida</taxon>
        <taxon>Marchantiidae</taxon>
        <taxon>Marchantiales</taxon>
        <taxon>Marchantiaceae</taxon>
        <taxon>Marchantia</taxon>
    </lineage>
</organism>
<gene>
    <name evidence="1" type="ORF">MARPO_0001s0509</name>
</gene>
<evidence type="ECO:0000313" key="1">
    <source>
        <dbReference type="EMBL" id="PTQ50587.1"/>
    </source>
</evidence>
<dbReference type="Proteomes" id="UP000244005">
    <property type="component" value="Unassembled WGS sequence"/>
</dbReference>
<sequence>MTHLLARSVRVKNLLMYQQLILRWPGLSPSFFSDIHVLSSAEDKSEGGRCTKADIDISTTPAPFSTPSDVENGSTCPHRRIHFACSIYELSSCRSQNL</sequence>
<name>A0A2R6XWV3_MARPO</name>
<proteinExistence type="predicted"/>
<keyword evidence="2" id="KW-1185">Reference proteome</keyword>
<evidence type="ECO:0000313" key="2">
    <source>
        <dbReference type="Proteomes" id="UP000244005"/>
    </source>
</evidence>
<reference evidence="2" key="1">
    <citation type="journal article" date="2017" name="Cell">
        <title>Insights into land plant evolution garnered from the Marchantia polymorpha genome.</title>
        <authorList>
            <person name="Bowman J.L."/>
            <person name="Kohchi T."/>
            <person name="Yamato K.T."/>
            <person name="Jenkins J."/>
            <person name="Shu S."/>
            <person name="Ishizaki K."/>
            <person name="Yamaoka S."/>
            <person name="Nishihama R."/>
            <person name="Nakamura Y."/>
            <person name="Berger F."/>
            <person name="Adam C."/>
            <person name="Aki S.S."/>
            <person name="Althoff F."/>
            <person name="Araki T."/>
            <person name="Arteaga-Vazquez M.A."/>
            <person name="Balasubrmanian S."/>
            <person name="Barry K."/>
            <person name="Bauer D."/>
            <person name="Boehm C.R."/>
            <person name="Briginshaw L."/>
            <person name="Caballero-Perez J."/>
            <person name="Catarino B."/>
            <person name="Chen F."/>
            <person name="Chiyoda S."/>
            <person name="Chovatia M."/>
            <person name="Davies K.M."/>
            <person name="Delmans M."/>
            <person name="Demura T."/>
            <person name="Dierschke T."/>
            <person name="Dolan L."/>
            <person name="Dorantes-Acosta A.E."/>
            <person name="Eklund D.M."/>
            <person name="Florent S.N."/>
            <person name="Flores-Sandoval E."/>
            <person name="Fujiyama A."/>
            <person name="Fukuzawa H."/>
            <person name="Galik B."/>
            <person name="Grimanelli D."/>
            <person name="Grimwood J."/>
            <person name="Grossniklaus U."/>
            <person name="Hamada T."/>
            <person name="Haseloff J."/>
            <person name="Hetherington A.J."/>
            <person name="Higo A."/>
            <person name="Hirakawa Y."/>
            <person name="Hundley H.N."/>
            <person name="Ikeda Y."/>
            <person name="Inoue K."/>
            <person name="Inoue S.I."/>
            <person name="Ishida S."/>
            <person name="Jia Q."/>
            <person name="Kakita M."/>
            <person name="Kanazawa T."/>
            <person name="Kawai Y."/>
            <person name="Kawashima T."/>
            <person name="Kennedy M."/>
            <person name="Kinose K."/>
            <person name="Kinoshita T."/>
            <person name="Kohara Y."/>
            <person name="Koide E."/>
            <person name="Komatsu K."/>
            <person name="Kopischke S."/>
            <person name="Kubo M."/>
            <person name="Kyozuka J."/>
            <person name="Lagercrantz U."/>
            <person name="Lin S.S."/>
            <person name="Lindquist E."/>
            <person name="Lipzen A.M."/>
            <person name="Lu C.W."/>
            <person name="De Luna E."/>
            <person name="Martienssen R.A."/>
            <person name="Minamino N."/>
            <person name="Mizutani M."/>
            <person name="Mizutani M."/>
            <person name="Mochizuki N."/>
            <person name="Monte I."/>
            <person name="Mosher R."/>
            <person name="Nagasaki H."/>
            <person name="Nakagami H."/>
            <person name="Naramoto S."/>
            <person name="Nishitani K."/>
            <person name="Ohtani M."/>
            <person name="Okamoto T."/>
            <person name="Okumura M."/>
            <person name="Phillips J."/>
            <person name="Pollak B."/>
            <person name="Reinders A."/>
            <person name="Rovekamp M."/>
            <person name="Sano R."/>
            <person name="Sawa S."/>
            <person name="Schmid M.W."/>
            <person name="Shirakawa M."/>
            <person name="Solano R."/>
            <person name="Spunde A."/>
            <person name="Suetsugu N."/>
            <person name="Sugano S."/>
            <person name="Sugiyama A."/>
            <person name="Sun R."/>
            <person name="Suzuki Y."/>
            <person name="Takenaka M."/>
            <person name="Takezawa D."/>
            <person name="Tomogane H."/>
            <person name="Tsuzuki M."/>
            <person name="Ueda T."/>
            <person name="Umeda M."/>
            <person name="Ward J.M."/>
            <person name="Watanabe Y."/>
            <person name="Yazaki K."/>
            <person name="Yokoyama R."/>
            <person name="Yoshitake Y."/>
            <person name="Yotsui I."/>
            <person name="Zachgo S."/>
            <person name="Schmutz J."/>
        </authorList>
    </citation>
    <scope>NUCLEOTIDE SEQUENCE [LARGE SCALE GENOMIC DNA]</scope>
    <source>
        <strain evidence="2">Tak-1</strain>
    </source>
</reference>
<dbReference type="AlphaFoldDB" id="A0A2R6XWV3"/>
<protein>
    <submittedName>
        <fullName evidence="1">Uncharacterized protein</fullName>
    </submittedName>
</protein>
<dbReference type="EMBL" id="KZ772673">
    <property type="protein sequence ID" value="PTQ50587.1"/>
    <property type="molecule type" value="Genomic_DNA"/>
</dbReference>
<dbReference type="Gramene" id="Mp1g21740.1">
    <property type="protein sequence ID" value="Mp1g21740.1.cds"/>
    <property type="gene ID" value="Mp1g21740"/>
</dbReference>
<accession>A0A2R6XWV3</accession>